<protein>
    <recommendedName>
        <fullName evidence="3">Yeast cell wall synthesis Kre9/Knh1-like N-terminal domain-containing protein</fullName>
    </recommendedName>
</protein>
<evidence type="ECO:0000256" key="2">
    <source>
        <dbReference type="SAM" id="SignalP"/>
    </source>
</evidence>
<keyword evidence="1 2" id="KW-0732">Signal</keyword>
<dbReference type="CDD" id="cd00146">
    <property type="entry name" value="PKD"/>
    <property type="match status" value="1"/>
</dbReference>
<accession>A0A1F5PK17</accession>
<evidence type="ECO:0000313" key="4">
    <source>
        <dbReference type="EMBL" id="OGE90241.1"/>
    </source>
</evidence>
<feature type="signal peptide" evidence="2">
    <location>
        <begin position="1"/>
        <end position="24"/>
    </location>
</feature>
<feature type="chain" id="PRO_5009520421" description="Yeast cell wall synthesis Kre9/Knh1-like N-terminal domain-containing protein" evidence="2">
    <location>
        <begin position="25"/>
        <end position="916"/>
    </location>
</feature>
<dbReference type="Proteomes" id="UP000177682">
    <property type="component" value="Unassembled WGS sequence"/>
</dbReference>
<evidence type="ECO:0000256" key="1">
    <source>
        <dbReference type="ARBA" id="ARBA00022729"/>
    </source>
</evidence>
<dbReference type="InterPro" id="IPR013783">
    <property type="entry name" value="Ig-like_fold"/>
</dbReference>
<organism evidence="4 5">
    <name type="scientific">Candidatus Doudnabacteria bacterium RIFCSPHIGHO2_12_FULL_48_16</name>
    <dbReference type="NCBI Taxonomy" id="1817838"/>
    <lineage>
        <taxon>Bacteria</taxon>
        <taxon>Candidatus Doudnaibacteriota</taxon>
    </lineage>
</organism>
<feature type="domain" description="Yeast cell wall synthesis Kre9/Knh1-like N-terminal" evidence="3">
    <location>
        <begin position="204"/>
        <end position="287"/>
    </location>
</feature>
<dbReference type="EMBL" id="MFEY01000007">
    <property type="protein sequence ID" value="OGE90241.1"/>
    <property type="molecule type" value="Genomic_DNA"/>
</dbReference>
<gene>
    <name evidence="4" type="ORF">A3E29_04040</name>
</gene>
<name>A0A1F5PK17_9BACT</name>
<dbReference type="InterPro" id="IPR018466">
    <property type="entry name" value="Kre9/Knh1-like_N"/>
</dbReference>
<dbReference type="Gene3D" id="2.60.40.10">
    <property type="entry name" value="Immunoglobulins"/>
    <property type="match status" value="2"/>
</dbReference>
<reference evidence="4 5" key="1">
    <citation type="journal article" date="2016" name="Nat. Commun.">
        <title>Thousands of microbial genomes shed light on interconnected biogeochemical processes in an aquifer system.</title>
        <authorList>
            <person name="Anantharaman K."/>
            <person name="Brown C.T."/>
            <person name="Hug L.A."/>
            <person name="Sharon I."/>
            <person name="Castelle C.J."/>
            <person name="Probst A.J."/>
            <person name="Thomas B.C."/>
            <person name="Singh A."/>
            <person name="Wilkins M.J."/>
            <person name="Karaoz U."/>
            <person name="Brodie E.L."/>
            <person name="Williams K.H."/>
            <person name="Hubbard S.S."/>
            <person name="Banfield J.F."/>
        </authorList>
    </citation>
    <scope>NUCLEOTIDE SEQUENCE [LARGE SCALE GENOMIC DNA]</scope>
</reference>
<evidence type="ECO:0000313" key="5">
    <source>
        <dbReference type="Proteomes" id="UP000177682"/>
    </source>
</evidence>
<dbReference type="AlphaFoldDB" id="A0A1F5PK17"/>
<sequence>MKKLFQSLLLVALFGAAFFVPANSADALATVTVTLDAASPLPASVGYGLTGVNFTIFKITTADQSVALNQVTVKGYATYNYRWEGSDTSIKNIQICAQVTGGRECYWTMNQLITDSGSIHTASAQTAWTGGPIIPANSSRTFYLYGDIGAAAAGQFSLGLSSIGYSSQDNLGLYNVTNNKTVDVMGNNQTVVGLSGGAVRLTAPNGGESLVMGSNSRITWTDSNTSSNDRYTLFLVQNNGSNGSALGVIAVDVNNQLWYDWTVGQVTDASGSILPGSGYYIQVVKQYTDQLGFDDNDSPFLIISATGTITITNPTSETTWTRGQAHTVFWQSTAGLGSGKIRLSSCCADLSNLASGLLDVAPVTLGAGSYSFAIPATFPLGAAKLYVMTADENIYGAVYYVFITDNNAVITYQTISGPSTAVVNALPQYQFTAGSTAFDSGLNYKINWGDNQVDQAYIANNNSANPFNDSHTWTAAGTYTITFTACSPSLPNVCGTKTQTVTVSNSLAPKVDLKVNGYTSTGYQEPTVNIGSTSTVTITWSASNATSCNTYGQTLLRLTDGTNWKLDNLPVSGTRTFAVAGQKDAQNKDMTYATIGIQCWSGASPAVSDSKGLIVTWSSASQNLNISTPSPLSNAKTGVSYYNLFNAPVVENLGSYNWSLASGAMPAGLRLLTLNYPGDANSSLKNSTALITGTPTAAGTYVFTVQVIAYNTTTSSNITASKQFTLTVEGSASANTKPIGWLDGISKGGVISGWVIDQDHPNTPIEVHVYFDITDRTDSHPTVVTTSVERNDVNAVFGASGTHGFSFRIPDNLRDGKRHTVNIFGIDTDDSSGLANAALYGSPKTFTIKSDSANRHARGTVVIGENGTVYFLGAEIRYPFPSPEVFFSWGHQFAALVLANPADLALPIGPTVQTKQ</sequence>
<comment type="caution">
    <text evidence="4">The sequence shown here is derived from an EMBL/GenBank/DDBJ whole genome shotgun (WGS) entry which is preliminary data.</text>
</comment>
<proteinExistence type="predicted"/>
<evidence type="ECO:0000259" key="3">
    <source>
        <dbReference type="Pfam" id="PF10342"/>
    </source>
</evidence>
<dbReference type="Pfam" id="PF10342">
    <property type="entry name" value="Kre9_KNH"/>
    <property type="match status" value="1"/>
</dbReference>